<accession>A0AAV4D944</accession>
<feature type="compositionally biased region" description="Basic and acidic residues" evidence="1">
    <location>
        <begin position="119"/>
        <end position="137"/>
    </location>
</feature>
<sequence length="137" mass="16605">MATIMTQAYENFDGYLQENFNANKELHVRKRTSTTPKTKHVQENFDDTENYTRARELRRQRTTHEQENFDVTENYTRARELRRQRATHEQENFVNNENYARASKHRELREQNRTSTASKWEHANENFDGTVKDERHI</sequence>
<name>A0AAV4D944_9GAST</name>
<keyword evidence="3" id="KW-1185">Reference proteome</keyword>
<evidence type="ECO:0000313" key="3">
    <source>
        <dbReference type="Proteomes" id="UP000735302"/>
    </source>
</evidence>
<evidence type="ECO:0000256" key="1">
    <source>
        <dbReference type="SAM" id="MobiDB-lite"/>
    </source>
</evidence>
<organism evidence="2 3">
    <name type="scientific">Plakobranchus ocellatus</name>
    <dbReference type="NCBI Taxonomy" id="259542"/>
    <lineage>
        <taxon>Eukaryota</taxon>
        <taxon>Metazoa</taxon>
        <taxon>Spiralia</taxon>
        <taxon>Lophotrochozoa</taxon>
        <taxon>Mollusca</taxon>
        <taxon>Gastropoda</taxon>
        <taxon>Heterobranchia</taxon>
        <taxon>Euthyneura</taxon>
        <taxon>Panpulmonata</taxon>
        <taxon>Sacoglossa</taxon>
        <taxon>Placobranchoidea</taxon>
        <taxon>Plakobranchidae</taxon>
        <taxon>Plakobranchus</taxon>
    </lineage>
</organism>
<evidence type="ECO:0000313" key="2">
    <source>
        <dbReference type="EMBL" id="GFO40485.1"/>
    </source>
</evidence>
<protein>
    <submittedName>
        <fullName evidence="2">Uncharacterized protein</fullName>
    </submittedName>
</protein>
<gene>
    <name evidence="2" type="ORF">PoB_006699000</name>
</gene>
<dbReference type="AlphaFoldDB" id="A0AAV4D944"/>
<dbReference type="Proteomes" id="UP000735302">
    <property type="component" value="Unassembled WGS sequence"/>
</dbReference>
<comment type="caution">
    <text evidence="2">The sequence shown here is derived from an EMBL/GenBank/DDBJ whole genome shotgun (WGS) entry which is preliminary data.</text>
</comment>
<feature type="region of interest" description="Disordered" evidence="1">
    <location>
        <begin position="85"/>
        <end position="137"/>
    </location>
</feature>
<dbReference type="EMBL" id="BLXT01007619">
    <property type="protein sequence ID" value="GFO40485.1"/>
    <property type="molecule type" value="Genomic_DNA"/>
</dbReference>
<reference evidence="2 3" key="1">
    <citation type="journal article" date="2021" name="Elife">
        <title>Chloroplast acquisition without the gene transfer in kleptoplastic sea slugs, Plakobranchus ocellatus.</title>
        <authorList>
            <person name="Maeda T."/>
            <person name="Takahashi S."/>
            <person name="Yoshida T."/>
            <person name="Shimamura S."/>
            <person name="Takaki Y."/>
            <person name="Nagai Y."/>
            <person name="Toyoda A."/>
            <person name="Suzuki Y."/>
            <person name="Arimoto A."/>
            <person name="Ishii H."/>
            <person name="Satoh N."/>
            <person name="Nishiyama T."/>
            <person name="Hasebe M."/>
            <person name="Maruyama T."/>
            <person name="Minagawa J."/>
            <person name="Obokata J."/>
            <person name="Shigenobu S."/>
        </authorList>
    </citation>
    <scope>NUCLEOTIDE SEQUENCE [LARGE SCALE GENOMIC DNA]</scope>
</reference>
<proteinExistence type="predicted"/>